<reference evidence="5 6" key="1">
    <citation type="submission" date="2019-05" db="EMBL/GenBank/DDBJ databases">
        <authorList>
            <consortium name="Science for Life Laboratories"/>
        </authorList>
    </citation>
    <scope>NUCLEOTIDE SEQUENCE [LARGE SCALE GENOMIC DNA]</scope>
    <source>
        <strain evidence="5">Soil9</strain>
    </source>
</reference>
<dbReference type="PROSITE" id="PS50110">
    <property type="entry name" value="RESPONSE_REGULATORY"/>
    <property type="match status" value="1"/>
</dbReference>
<keyword evidence="5" id="KW-0418">Kinase</keyword>
<dbReference type="InterPro" id="IPR050595">
    <property type="entry name" value="Bact_response_regulator"/>
</dbReference>
<dbReference type="RefSeq" id="WP_162671518.1">
    <property type="nucleotide sequence ID" value="NZ_LR593886.1"/>
</dbReference>
<feature type="modified residue" description="4-aspartylphosphate" evidence="2">
    <location>
        <position position="78"/>
    </location>
</feature>
<dbReference type="SUPFAM" id="SSF52172">
    <property type="entry name" value="CheY-like"/>
    <property type="match status" value="1"/>
</dbReference>
<dbReference type="EMBL" id="LR593886">
    <property type="protein sequence ID" value="VTR98184.1"/>
    <property type="molecule type" value="Genomic_DNA"/>
</dbReference>
<dbReference type="InterPro" id="IPR011006">
    <property type="entry name" value="CheY-like_superfamily"/>
</dbReference>
<dbReference type="GO" id="GO:0000160">
    <property type="term" value="P:phosphorelay signal transduction system"/>
    <property type="evidence" value="ECO:0007669"/>
    <property type="project" value="InterPro"/>
</dbReference>
<keyword evidence="5" id="KW-0808">Transferase</keyword>
<feature type="region of interest" description="Disordered" evidence="3">
    <location>
        <begin position="1"/>
        <end position="24"/>
    </location>
</feature>
<organism evidence="5 6">
    <name type="scientific">Gemmata massiliana</name>
    <dbReference type="NCBI Taxonomy" id="1210884"/>
    <lineage>
        <taxon>Bacteria</taxon>
        <taxon>Pseudomonadati</taxon>
        <taxon>Planctomycetota</taxon>
        <taxon>Planctomycetia</taxon>
        <taxon>Gemmatales</taxon>
        <taxon>Gemmataceae</taxon>
        <taxon>Gemmata</taxon>
    </lineage>
</organism>
<dbReference type="AlphaFoldDB" id="A0A6P2DB32"/>
<evidence type="ECO:0000259" key="4">
    <source>
        <dbReference type="PROSITE" id="PS50110"/>
    </source>
</evidence>
<keyword evidence="6" id="KW-1185">Reference proteome</keyword>
<dbReference type="SMART" id="SM00448">
    <property type="entry name" value="REC"/>
    <property type="match status" value="1"/>
</dbReference>
<gene>
    <name evidence="5" type="ORF">SOIL9_03590</name>
</gene>
<feature type="domain" description="Response regulatory" evidence="4">
    <location>
        <begin position="27"/>
        <end position="143"/>
    </location>
</feature>
<evidence type="ECO:0000313" key="5">
    <source>
        <dbReference type="EMBL" id="VTR98184.1"/>
    </source>
</evidence>
<dbReference type="GO" id="GO:0016301">
    <property type="term" value="F:kinase activity"/>
    <property type="evidence" value="ECO:0007669"/>
    <property type="project" value="UniProtKB-KW"/>
</dbReference>
<name>A0A6P2DB32_9BACT</name>
<dbReference type="PANTHER" id="PTHR44591">
    <property type="entry name" value="STRESS RESPONSE REGULATOR PROTEIN 1"/>
    <property type="match status" value="1"/>
</dbReference>
<feature type="compositionally biased region" description="Pro residues" evidence="3">
    <location>
        <begin position="1"/>
        <end position="11"/>
    </location>
</feature>
<evidence type="ECO:0000313" key="6">
    <source>
        <dbReference type="Proteomes" id="UP000464178"/>
    </source>
</evidence>
<evidence type="ECO:0000256" key="2">
    <source>
        <dbReference type="PROSITE-ProRule" id="PRU00169"/>
    </source>
</evidence>
<dbReference type="Proteomes" id="UP000464178">
    <property type="component" value="Chromosome"/>
</dbReference>
<accession>A0A6P2DB32</accession>
<sequence length="149" mass="15813">MPADPPSPPPSKNRAAPKPGRAANRPTLLVADDDDSVRDFVRIVLERAGFTVVTATNGRDAGHLFAATPSAFDLVLTDVVMPFATGVELAARVRALRPDLPVLFMSAFAGGSELELHPLPPDEPLLEKPFPMAELLKVVRAALGARNAT</sequence>
<dbReference type="InterPro" id="IPR001789">
    <property type="entry name" value="Sig_transdc_resp-reg_receiver"/>
</dbReference>
<dbReference type="CDD" id="cd00156">
    <property type="entry name" value="REC"/>
    <property type="match status" value="1"/>
</dbReference>
<evidence type="ECO:0000256" key="1">
    <source>
        <dbReference type="ARBA" id="ARBA00022553"/>
    </source>
</evidence>
<dbReference type="PANTHER" id="PTHR44591:SF21">
    <property type="entry name" value="TWO-COMPONENT RESPONSE REGULATOR"/>
    <property type="match status" value="1"/>
</dbReference>
<dbReference type="Gene3D" id="3.40.50.2300">
    <property type="match status" value="1"/>
</dbReference>
<evidence type="ECO:0000256" key="3">
    <source>
        <dbReference type="SAM" id="MobiDB-lite"/>
    </source>
</evidence>
<dbReference type="KEGG" id="gms:SOIL9_03590"/>
<proteinExistence type="predicted"/>
<keyword evidence="1 2" id="KW-0597">Phosphoprotein</keyword>
<dbReference type="Pfam" id="PF00072">
    <property type="entry name" value="Response_reg"/>
    <property type="match status" value="1"/>
</dbReference>
<protein>
    <recommendedName>
        <fullName evidence="4">Response regulatory domain-containing protein</fullName>
    </recommendedName>
</protein>